<comment type="subcellular location">
    <subcellularLocation>
        <location evidence="1">Nucleus</location>
    </subcellularLocation>
</comment>
<feature type="domain" description="RRM" evidence="6">
    <location>
        <begin position="347"/>
        <end position="430"/>
    </location>
</feature>
<gene>
    <name evidence="7" type="ORF">MNOR_LOCUS25122</name>
</gene>
<keyword evidence="3" id="KW-0539">Nucleus</keyword>
<organism evidence="7 8">
    <name type="scientific">Meganyctiphanes norvegica</name>
    <name type="common">Northern krill</name>
    <name type="synonym">Thysanopoda norvegica</name>
    <dbReference type="NCBI Taxonomy" id="48144"/>
    <lineage>
        <taxon>Eukaryota</taxon>
        <taxon>Metazoa</taxon>
        <taxon>Ecdysozoa</taxon>
        <taxon>Arthropoda</taxon>
        <taxon>Crustacea</taxon>
        <taxon>Multicrustacea</taxon>
        <taxon>Malacostraca</taxon>
        <taxon>Eumalacostraca</taxon>
        <taxon>Eucarida</taxon>
        <taxon>Euphausiacea</taxon>
        <taxon>Euphausiidae</taxon>
        <taxon>Meganyctiphanes</taxon>
    </lineage>
</organism>
<feature type="compositionally biased region" description="Polar residues" evidence="5">
    <location>
        <begin position="518"/>
        <end position="527"/>
    </location>
</feature>
<feature type="domain" description="RRM" evidence="6">
    <location>
        <begin position="60"/>
        <end position="131"/>
    </location>
</feature>
<dbReference type="InterPro" id="IPR012677">
    <property type="entry name" value="Nucleotide-bd_a/b_plait_sf"/>
</dbReference>
<dbReference type="Gene3D" id="3.30.70.330">
    <property type="match status" value="6"/>
</dbReference>
<sequence>MFDKKKHMSKGWGFCTYVDSESVDSVMRARPHILEYRTLEIKRAARKDQAGSSKGDVQTKSLYVSGIELDMSILVLRELFSQFGKVININILMDQEAALVEFDDWDAVDKACLQENIFVNDIEVKVKKHVAQSSVGGRNRDGDEESNNPETVHERKLCVFNVSFTTSEQQLKQYFGKYGEIESLALMYDNNTRRSKGWGFITFRESATIDAILADRPHRIDDRVLETKRALRKDNPEPKTNRLQASGVPEDMSEDDICEEFSQFGTVVNVNLLIDRQGRSSNSFAYIEFVDTSSVDEAVLKREIFVNGTRLQLKRDLTPQQLKKAGLQPDGKPIRNSDPSDDDVQLRKLFVAQLNFDTTEDKLREYFEKYGELEDVRINRDQMTGKSKGYGFVTFADISGVDAVQKARPHTITKRTVKTVRSVRKEQKGTAEAKLQVKKLFVRGIKYDMNKEDLKEVFSQFGKVVSAHIPVDKATGNSRNYGFIEYDDTDCVDKACLWPLITIKGREVTVRKAPDQDGPSNRDSSGKSFGGREMYDRSSYMDQFGPPRGGYGGGGYDGGYGSGSGSYGGGPGGYGGSYSGYDGPRGWDRRGTGDRYGQDMGSLGAMRSSGFSNRSAPYYMGGSDRNNRS</sequence>
<evidence type="ECO:0000313" key="7">
    <source>
        <dbReference type="EMBL" id="CAL4125421.1"/>
    </source>
</evidence>
<protein>
    <recommendedName>
        <fullName evidence="6">RRM domain-containing protein</fullName>
    </recommendedName>
</protein>
<dbReference type="Proteomes" id="UP001497623">
    <property type="component" value="Unassembled WGS sequence"/>
</dbReference>
<dbReference type="GO" id="GO:0010468">
    <property type="term" value="P:regulation of gene expression"/>
    <property type="evidence" value="ECO:0007669"/>
    <property type="project" value="TreeGrafter"/>
</dbReference>
<dbReference type="PANTHER" id="PTHR48033:SF17">
    <property type="entry name" value="RRM DOMAIN-CONTAINING PROTEIN"/>
    <property type="match status" value="1"/>
</dbReference>
<reference evidence="7 8" key="1">
    <citation type="submission" date="2024-05" db="EMBL/GenBank/DDBJ databases">
        <authorList>
            <person name="Wallberg A."/>
        </authorList>
    </citation>
    <scope>NUCLEOTIDE SEQUENCE [LARGE SCALE GENOMIC DNA]</scope>
</reference>
<accession>A0AAV2RIJ3</accession>
<dbReference type="GO" id="GO:0003723">
    <property type="term" value="F:RNA binding"/>
    <property type="evidence" value="ECO:0007669"/>
    <property type="project" value="UniProtKB-UniRule"/>
</dbReference>
<dbReference type="PROSITE" id="PS50102">
    <property type="entry name" value="RRM"/>
    <property type="match status" value="5"/>
</dbReference>
<feature type="compositionally biased region" description="Gly residues" evidence="5">
    <location>
        <begin position="565"/>
        <end position="578"/>
    </location>
</feature>
<keyword evidence="8" id="KW-1185">Reference proteome</keyword>
<dbReference type="InterPro" id="IPR000504">
    <property type="entry name" value="RRM_dom"/>
</dbReference>
<evidence type="ECO:0000259" key="6">
    <source>
        <dbReference type="PROSITE" id="PS50102"/>
    </source>
</evidence>
<feature type="compositionally biased region" description="Basic and acidic residues" evidence="5">
    <location>
        <begin position="585"/>
        <end position="597"/>
    </location>
</feature>
<proteinExistence type="predicted"/>
<name>A0AAV2RIJ3_MEGNR</name>
<comment type="caution">
    <text evidence="7">The sequence shown here is derived from an EMBL/GenBank/DDBJ whole genome shotgun (WGS) entry which is preliminary data.</text>
</comment>
<dbReference type="GO" id="GO:0005654">
    <property type="term" value="C:nucleoplasm"/>
    <property type="evidence" value="ECO:0007669"/>
    <property type="project" value="TreeGrafter"/>
</dbReference>
<evidence type="ECO:0000313" key="8">
    <source>
        <dbReference type="Proteomes" id="UP001497623"/>
    </source>
</evidence>
<evidence type="ECO:0000256" key="1">
    <source>
        <dbReference type="ARBA" id="ARBA00004123"/>
    </source>
</evidence>
<dbReference type="PANTHER" id="PTHR48033">
    <property type="entry name" value="RNA-BINDING (RRM/RBD/RNP MOTIFS) FAMILY PROTEIN"/>
    <property type="match status" value="1"/>
</dbReference>
<feature type="domain" description="RRM" evidence="6">
    <location>
        <begin position="241"/>
        <end position="324"/>
    </location>
</feature>
<dbReference type="SUPFAM" id="SSF54928">
    <property type="entry name" value="RNA-binding domain, RBD"/>
    <property type="match status" value="5"/>
</dbReference>
<dbReference type="SMART" id="SM00360">
    <property type="entry name" value="RRM"/>
    <property type="match status" value="5"/>
</dbReference>
<evidence type="ECO:0000256" key="2">
    <source>
        <dbReference type="ARBA" id="ARBA00022884"/>
    </source>
</evidence>
<feature type="domain" description="RRM" evidence="6">
    <location>
        <begin position="155"/>
        <end position="238"/>
    </location>
</feature>
<dbReference type="Pfam" id="PF00076">
    <property type="entry name" value="RRM_1"/>
    <property type="match status" value="5"/>
</dbReference>
<evidence type="ECO:0000256" key="3">
    <source>
        <dbReference type="ARBA" id="ARBA00023242"/>
    </source>
</evidence>
<dbReference type="AlphaFoldDB" id="A0AAV2RIJ3"/>
<feature type="region of interest" description="Disordered" evidence="5">
    <location>
        <begin position="565"/>
        <end position="629"/>
    </location>
</feature>
<evidence type="ECO:0000256" key="4">
    <source>
        <dbReference type="PROSITE-ProRule" id="PRU00176"/>
    </source>
</evidence>
<keyword evidence="2 4" id="KW-0694">RNA-binding</keyword>
<evidence type="ECO:0000256" key="5">
    <source>
        <dbReference type="SAM" id="MobiDB-lite"/>
    </source>
</evidence>
<dbReference type="GO" id="GO:0000785">
    <property type="term" value="C:chromatin"/>
    <property type="evidence" value="ECO:0007669"/>
    <property type="project" value="TreeGrafter"/>
</dbReference>
<feature type="region of interest" description="Disordered" evidence="5">
    <location>
        <begin position="510"/>
        <end position="532"/>
    </location>
</feature>
<feature type="domain" description="RRM" evidence="6">
    <location>
        <begin position="438"/>
        <end position="515"/>
    </location>
</feature>
<dbReference type="InterPro" id="IPR035979">
    <property type="entry name" value="RBD_domain_sf"/>
</dbReference>
<dbReference type="EMBL" id="CAXKWB010023619">
    <property type="protein sequence ID" value="CAL4125421.1"/>
    <property type="molecule type" value="Genomic_DNA"/>
</dbReference>